<dbReference type="Pfam" id="PF00881">
    <property type="entry name" value="Nitroreductase"/>
    <property type="match status" value="1"/>
</dbReference>
<dbReference type="GO" id="GO:0016491">
    <property type="term" value="F:oxidoreductase activity"/>
    <property type="evidence" value="ECO:0007669"/>
    <property type="project" value="UniProtKB-KW"/>
</dbReference>
<evidence type="ECO:0000313" key="4">
    <source>
        <dbReference type="EMBL" id="EPI10421.1"/>
    </source>
</evidence>
<name>A0ABC9TM32_ENTFL</name>
<dbReference type="EMBL" id="ATIR01000024">
    <property type="protein sequence ID" value="EPI10421.1"/>
    <property type="molecule type" value="Genomic_DNA"/>
</dbReference>
<dbReference type="PANTHER" id="PTHR43673:SF3">
    <property type="entry name" value="NAD(P)H NITROREDUCTASE YODC-RELATED"/>
    <property type="match status" value="1"/>
</dbReference>
<dbReference type="PANTHER" id="PTHR43673">
    <property type="entry name" value="NAD(P)H NITROREDUCTASE YDGI-RELATED"/>
    <property type="match status" value="1"/>
</dbReference>
<evidence type="ECO:0000256" key="1">
    <source>
        <dbReference type="ARBA" id="ARBA00007118"/>
    </source>
</evidence>
<evidence type="ECO:0000259" key="3">
    <source>
        <dbReference type="Pfam" id="PF00881"/>
    </source>
</evidence>
<dbReference type="CDD" id="cd02137">
    <property type="entry name" value="MhqN-like"/>
    <property type="match status" value="1"/>
</dbReference>
<comment type="caution">
    <text evidence="4">The sequence shown here is derived from an EMBL/GenBank/DDBJ whole genome shotgun (WGS) entry which is preliminary data.</text>
</comment>
<reference evidence="4 5" key="1">
    <citation type="submission" date="2013-06" db="EMBL/GenBank/DDBJ databases">
        <authorList>
            <person name="Weinstock G."/>
            <person name="Sodergren E."/>
            <person name="Lobos E.A."/>
            <person name="Fulton L."/>
            <person name="Fulton R."/>
            <person name="Courtney L."/>
            <person name="Fronick C."/>
            <person name="O'Laughlin M."/>
            <person name="Godfrey J."/>
            <person name="Wilson R.M."/>
            <person name="Miner T."/>
            <person name="Farmer C."/>
            <person name="Delehaunty K."/>
            <person name="Cordes M."/>
            <person name="Minx P."/>
            <person name="Tomlinson C."/>
            <person name="Chen J."/>
            <person name="Wollam A."/>
            <person name="Pepin K.H."/>
            <person name="Bhonagiri V."/>
            <person name="Zhang X."/>
            <person name="Warren W."/>
            <person name="Mitreva M."/>
            <person name="Mardis E.R."/>
            <person name="Wilson R.K."/>
        </authorList>
    </citation>
    <scope>NUCLEOTIDE SEQUENCE [LARGE SCALE GENOMIC DNA]</scope>
    <source>
        <strain evidence="4 5">RP2S-4</strain>
    </source>
</reference>
<dbReference type="AlphaFoldDB" id="A0ABC9TM32"/>
<accession>A0ABC9TM32</accession>
<evidence type="ECO:0000256" key="2">
    <source>
        <dbReference type="ARBA" id="ARBA00023002"/>
    </source>
</evidence>
<proteinExistence type="inferred from homology"/>
<sequence length="223" mass="25503">MFNTLVKVVKKLEKTFNNIIRERKSVRLYDPTYKMNKEEISQIINDALLAPSGMNLQPWRFMIFSEQELQEQILPIALGQQQVVDASAVIFVLGDKNAYTVENANKINQRAVNKGFMPDEVRIKSNNSVDSFFKSDSEQDSREKIMLDCGLVSMQLMLSAKSHGYDTIPMLGYDEQAFRETFEIPDNLVNVLMIVLGKAKQPGFQTIRLTTDEVTSWNVEPKK</sequence>
<protein>
    <submittedName>
        <fullName evidence="4">Nitroreductase family protein</fullName>
    </submittedName>
</protein>
<dbReference type="SUPFAM" id="SSF55469">
    <property type="entry name" value="FMN-dependent nitroreductase-like"/>
    <property type="match status" value="1"/>
</dbReference>
<comment type="similarity">
    <text evidence="1">Belongs to the nitroreductase family.</text>
</comment>
<dbReference type="Gene3D" id="3.40.109.10">
    <property type="entry name" value="NADH Oxidase"/>
    <property type="match status" value="1"/>
</dbReference>
<feature type="domain" description="Nitroreductase" evidence="3">
    <location>
        <begin position="20"/>
        <end position="198"/>
    </location>
</feature>
<dbReference type="InterPro" id="IPR000415">
    <property type="entry name" value="Nitroreductase-like"/>
</dbReference>
<gene>
    <name evidence="4" type="ORF">D358_00661</name>
</gene>
<dbReference type="Proteomes" id="UP000015750">
    <property type="component" value="Unassembled WGS sequence"/>
</dbReference>
<keyword evidence="2" id="KW-0560">Oxidoreductase</keyword>
<evidence type="ECO:0000313" key="5">
    <source>
        <dbReference type="Proteomes" id="UP000015750"/>
    </source>
</evidence>
<dbReference type="InterPro" id="IPR029479">
    <property type="entry name" value="Nitroreductase"/>
</dbReference>
<organism evidence="4 5">
    <name type="scientific">Enterococcus faecalis RP2S-4</name>
    <dbReference type="NCBI Taxonomy" id="1244145"/>
    <lineage>
        <taxon>Bacteria</taxon>
        <taxon>Bacillati</taxon>
        <taxon>Bacillota</taxon>
        <taxon>Bacilli</taxon>
        <taxon>Lactobacillales</taxon>
        <taxon>Enterococcaceae</taxon>
        <taxon>Enterococcus</taxon>
    </lineage>
</organism>